<sequence>MKGDLVKGGLVESGAEKDLEAARAVETPDGSPQTPTGRREDDELAHGAAVVNLSRVSVARMQKADRPTLPFTPQQLSRLDEALTFAGRETGVAFSVYLGELGEDTRARAEEMFAGLGAAAPEAVLIAVSPGERVVELVTGSSVQRRVTDRAARLAVTAMVASFREGDLAGGLVSALRMLADQAGPAGH</sequence>
<accession>A0ABY6NWQ8</accession>
<feature type="region of interest" description="Disordered" evidence="1">
    <location>
        <begin position="1"/>
        <end position="43"/>
    </location>
</feature>
<reference evidence="2" key="1">
    <citation type="submission" date="2022-10" db="EMBL/GenBank/DDBJ databases">
        <title>Rhodococcus sp.75.</title>
        <authorList>
            <person name="Sun M."/>
        </authorList>
    </citation>
    <scope>NUCLEOTIDE SEQUENCE</scope>
    <source>
        <strain evidence="2">75</strain>
    </source>
</reference>
<evidence type="ECO:0000256" key="1">
    <source>
        <dbReference type="SAM" id="MobiDB-lite"/>
    </source>
</evidence>
<evidence type="ECO:0000313" key="2">
    <source>
        <dbReference type="EMBL" id="UZJ23829.1"/>
    </source>
</evidence>
<keyword evidence="3" id="KW-1185">Reference proteome</keyword>
<dbReference type="Pfam" id="PF17174">
    <property type="entry name" value="DUF5130"/>
    <property type="match status" value="1"/>
</dbReference>
<dbReference type="Proteomes" id="UP001164965">
    <property type="component" value="Chromosome"/>
</dbReference>
<gene>
    <name evidence="2" type="ORF">RHODO2019_11525</name>
</gene>
<evidence type="ECO:0000313" key="3">
    <source>
        <dbReference type="Proteomes" id="UP001164965"/>
    </source>
</evidence>
<dbReference type="RefSeq" id="WP_265381937.1">
    <property type="nucleotide sequence ID" value="NZ_CP110615.1"/>
</dbReference>
<dbReference type="InterPro" id="IPR033437">
    <property type="entry name" value="DUF5130"/>
</dbReference>
<organism evidence="2 3">
    <name type="scientific">Rhodococcus antarcticus</name>
    <dbReference type="NCBI Taxonomy" id="2987751"/>
    <lineage>
        <taxon>Bacteria</taxon>
        <taxon>Bacillati</taxon>
        <taxon>Actinomycetota</taxon>
        <taxon>Actinomycetes</taxon>
        <taxon>Mycobacteriales</taxon>
        <taxon>Nocardiaceae</taxon>
        <taxon>Rhodococcus</taxon>
    </lineage>
</organism>
<name>A0ABY6NWQ8_9NOCA</name>
<dbReference type="Gene3D" id="3.10.310.50">
    <property type="match status" value="1"/>
</dbReference>
<protein>
    <submittedName>
        <fullName evidence="2">DUF5130 domain-containing protein</fullName>
    </submittedName>
</protein>
<dbReference type="EMBL" id="CP110615">
    <property type="protein sequence ID" value="UZJ23829.1"/>
    <property type="molecule type" value="Genomic_DNA"/>
</dbReference>
<feature type="compositionally biased region" description="Basic and acidic residues" evidence="1">
    <location>
        <begin position="14"/>
        <end position="23"/>
    </location>
</feature>
<proteinExistence type="predicted"/>